<reference evidence="2 3" key="1">
    <citation type="journal article" date="2016" name="Nat. Commun.">
        <title>Thousands of microbial genomes shed light on interconnected biogeochemical processes in an aquifer system.</title>
        <authorList>
            <person name="Anantharaman K."/>
            <person name="Brown C.T."/>
            <person name="Hug L.A."/>
            <person name="Sharon I."/>
            <person name="Castelle C.J."/>
            <person name="Probst A.J."/>
            <person name="Thomas B.C."/>
            <person name="Singh A."/>
            <person name="Wilkins M.J."/>
            <person name="Karaoz U."/>
            <person name="Brodie E.L."/>
            <person name="Williams K.H."/>
            <person name="Hubbard S.S."/>
            <person name="Banfield J.F."/>
        </authorList>
    </citation>
    <scope>NUCLEOTIDE SEQUENCE [LARGE SCALE GENOMIC DNA]</scope>
</reference>
<organism evidence="2 3">
    <name type="scientific">Candidatus Uhrbacteria bacterium RIFCSPLOWO2_02_FULL_48_12</name>
    <dbReference type="NCBI Taxonomy" id="1802407"/>
    <lineage>
        <taxon>Bacteria</taxon>
        <taxon>Candidatus Uhriibacteriota</taxon>
    </lineage>
</organism>
<evidence type="ECO:0008006" key="4">
    <source>
        <dbReference type="Google" id="ProtNLM"/>
    </source>
</evidence>
<evidence type="ECO:0000313" key="3">
    <source>
        <dbReference type="Proteomes" id="UP000178723"/>
    </source>
</evidence>
<comment type="caution">
    <text evidence="2">The sequence shown here is derived from an EMBL/GenBank/DDBJ whole genome shotgun (WGS) entry which is preliminary data.</text>
</comment>
<evidence type="ECO:0000256" key="1">
    <source>
        <dbReference type="SAM" id="Phobius"/>
    </source>
</evidence>
<proteinExistence type="predicted"/>
<keyword evidence="1" id="KW-0472">Membrane</keyword>
<dbReference type="Proteomes" id="UP000178723">
    <property type="component" value="Unassembled WGS sequence"/>
</dbReference>
<keyword evidence="1" id="KW-0812">Transmembrane</keyword>
<sequence>MIYGWRHNSNKKNPGHYSPWLKRSGIVTVVLLIIVYIGLTNDVATQGYRLKTLQQETKRLEETNAELAIQVAATESLQRLESASHSLALTPLENIEYLTTPVTAVAVR</sequence>
<evidence type="ECO:0000313" key="2">
    <source>
        <dbReference type="EMBL" id="OGL85868.1"/>
    </source>
</evidence>
<protein>
    <recommendedName>
        <fullName evidence="4">Cell division protein FtsL</fullName>
    </recommendedName>
</protein>
<gene>
    <name evidence="2" type="ORF">A3I40_00610</name>
</gene>
<dbReference type="EMBL" id="MGEP01000057">
    <property type="protein sequence ID" value="OGL85868.1"/>
    <property type="molecule type" value="Genomic_DNA"/>
</dbReference>
<keyword evidence="1" id="KW-1133">Transmembrane helix</keyword>
<name>A0A1F7V736_9BACT</name>
<dbReference type="STRING" id="1802407.A3I40_00610"/>
<dbReference type="AlphaFoldDB" id="A0A1F7V736"/>
<feature type="transmembrane region" description="Helical" evidence="1">
    <location>
        <begin position="20"/>
        <end position="39"/>
    </location>
</feature>
<accession>A0A1F7V736</accession>